<dbReference type="InterPro" id="IPR008271">
    <property type="entry name" value="Ser/Thr_kinase_AS"/>
</dbReference>
<comment type="caution">
    <text evidence="4">The sequence shown here is derived from an EMBL/GenBank/DDBJ whole genome shotgun (WGS) entry which is preliminary data.</text>
</comment>
<keyword evidence="5" id="KW-1185">Reference proteome</keyword>
<dbReference type="PROSITE" id="PS00108">
    <property type="entry name" value="PROTEIN_KINASE_ST"/>
    <property type="match status" value="1"/>
</dbReference>
<feature type="non-terminal residue" evidence="4">
    <location>
        <position position="1"/>
    </location>
</feature>
<dbReference type="Gramene" id="TVU32375">
    <property type="protein sequence ID" value="TVU32375"/>
    <property type="gene ID" value="EJB05_24104"/>
</dbReference>
<dbReference type="InterPro" id="IPR000719">
    <property type="entry name" value="Prot_kinase_dom"/>
</dbReference>
<evidence type="ECO:0000313" key="4">
    <source>
        <dbReference type="EMBL" id="TVU32375.1"/>
    </source>
</evidence>
<protein>
    <recommendedName>
        <fullName evidence="3">Protein kinase domain-containing protein</fullName>
    </recommendedName>
</protein>
<dbReference type="InterPro" id="IPR011009">
    <property type="entry name" value="Kinase-like_dom_sf"/>
</dbReference>
<dbReference type="InterPro" id="IPR001245">
    <property type="entry name" value="Ser-Thr/Tyr_kinase_cat_dom"/>
</dbReference>
<sequence length="649" mass="73063">MEGQRWRVPSFFTKFAGSVREKVDNDLNIRYFTKRQIKNITDNYNTELAKGGFSEVYKGRLDDGRPVAVKRLLGCCVEADAPMLVTELVPNGNLSDLLHGLSAQVRLSLDKRLQIASDVAEGLVYMHTSQSHPILHGDIKSENIFLDNNYMPKLSDFGISRLLSLSSKEYTRYVLGSIGYMDPEFCQTGRLSTKSDVYSFGVVLLELMTRRKAIDDNEKLLVKKFGLANTVSSRHELFDKDIAKTDQIMKVLDDIVDLALECVKFELEKRPDMREVSECLRKIQRTLEDKPCQIWAPLLIQRTPEEKHCQEIISSLKKTGFERFITKDRIYKMTDNFRSFPTEYFMGNICRGNLGGIPSMAIIKMPFEIHSSVSKAFTNQMVLHSALDHQNVVKFAGCCLDGDVAILVYMSNYGWPSLGLHDILFGDGSNDIFFGDGSKNYFLKELEGLGNKNLTFNFDERLRTAKSIAKGLCDLHSLGIVHGDIRTASVLVVNGIPKNGLMHNVQIKVSGIGASVYFSMAEAAHETIKAEENNGYIDPIFLKTGVLKKYADVYSFGVVLLELFTGKKVSNQIRNCRLEELWDNTNCSHIQSTRTLAFRCLDPNVKSRPTFLEAVKVFECAMTGIYSDRCDGNFCDGFYDGVCAARKIG</sequence>
<dbReference type="Gene3D" id="1.10.510.10">
    <property type="entry name" value="Transferase(Phosphotransferase) domain 1"/>
    <property type="match status" value="2"/>
</dbReference>
<dbReference type="AlphaFoldDB" id="A0A5J9V8U1"/>
<dbReference type="PROSITE" id="PS50011">
    <property type="entry name" value="PROTEIN_KINASE_DOM"/>
    <property type="match status" value="2"/>
</dbReference>
<evidence type="ECO:0000256" key="2">
    <source>
        <dbReference type="ARBA" id="ARBA00022840"/>
    </source>
</evidence>
<dbReference type="Gene3D" id="3.30.200.20">
    <property type="entry name" value="Phosphorylase Kinase, domain 1"/>
    <property type="match status" value="2"/>
</dbReference>
<dbReference type="GO" id="GO:0005886">
    <property type="term" value="C:plasma membrane"/>
    <property type="evidence" value="ECO:0007669"/>
    <property type="project" value="TreeGrafter"/>
</dbReference>
<keyword evidence="1" id="KW-0547">Nucleotide-binding</keyword>
<dbReference type="FunFam" id="1.10.510.10:FF:000474">
    <property type="entry name" value="Wall-associated receptor kinase 3"/>
    <property type="match status" value="1"/>
</dbReference>
<keyword evidence="2" id="KW-0067">ATP-binding</keyword>
<evidence type="ECO:0000256" key="1">
    <source>
        <dbReference type="ARBA" id="ARBA00022741"/>
    </source>
</evidence>
<organism evidence="4 5">
    <name type="scientific">Eragrostis curvula</name>
    <name type="common">weeping love grass</name>
    <dbReference type="NCBI Taxonomy" id="38414"/>
    <lineage>
        <taxon>Eukaryota</taxon>
        <taxon>Viridiplantae</taxon>
        <taxon>Streptophyta</taxon>
        <taxon>Embryophyta</taxon>
        <taxon>Tracheophyta</taxon>
        <taxon>Spermatophyta</taxon>
        <taxon>Magnoliopsida</taxon>
        <taxon>Liliopsida</taxon>
        <taxon>Poales</taxon>
        <taxon>Poaceae</taxon>
        <taxon>PACMAD clade</taxon>
        <taxon>Chloridoideae</taxon>
        <taxon>Eragrostideae</taxon>
        <taxon>Eragrostidinae</taxon>
        <taxon>Eragrostis</taxon>
    </lineage>
</organism>
<reference evidence="4 5" key="1">
    <citation type="journal article" date="2019" name="Sci. Rep.">
        <title>A high-quality genome of Eragrostis curvula grass provides insights into Poaceae evolution and supports new strategies to enhance forage quality.</title>
        <authorList>
            <person name="Carballo J."/>
            <person name="Santos B.A.C.M."/>
            <person name="Zappacosta D."/>
            <person name="Garbus I."/>
            <person name="Selva J.P."/>
            <person name="Gallo C.A."/>
            <person name="Diaz A."/>
            <person name="Albertini E."/>
            <person name="Caccamo M."/>
            <person name="Echenique V."/>
        </authorList>
    </citation>
    <scope>NUCLEOTIDE SEQUENCE [LARGE SCALE GENOMIC DNA]</scope>
    <source>
        <strain evidence="5">cv. Victoria</strain>
        <tissue evidence="4">Leaf</tissue>
    </source>
</reference>
<dbReference type="Pfam" id="PF07714">
    <property type="entry name" value="PK_Tyr_Ser-Thr"/>
    <property type="match status" value="2"/>
</dbReference>
<dbReference type="GO" id="GO:0007166">
    <property type="term" value="P:cell surface receptor signaling pathway"/>
    <property type="evidence" value="ECO:0007669"/>
    <property type="project" value="InterPro"/>
</dbReference>
<dbReference type="InterPro" id="IPR045274">
    <property type="entry name" value="WAK-like"/>
</dbReference>
<evidence type="ECO:0000259" key="3">
    <source>
        <dbReference type="PROSITE" id="PS50011"/>
    </source>
</evidence>
<feature type="domain" description="Protein kinase" evidence="3">
    <location>
        <begin position="313"/>
        <end position="625"/>
    </location>
</feature>
<dbReference type="Proteomes" id="UP000324897">
    <property type="component" value="Chromosome 1"/>
</dbReference>
<name>A0A5J9V8U1_9POAL</name>
<proteinExistence type="predicted"/>
<dbReference type="SUPFAM" id="SSF56112">
    <property type="entry name" value="Protein kinase-like (PK-like)"/>
    <property type="match status" value="2"/>
</dbReference>
<dbReference type="SMART" id="SM00220">
    <property type="entry name" value="S_TKc"/>
    <property type="match status" value="1"/>
</dbReference>
<evidence type="ECO:0000313" key="5">
    <source>
        <dbReference type="Proteomes" id="UP000324897"/>
    </source>
</evidence>
<dbReference type="GO" id="GO:0005524">
    <property type="term" value="F:ATP binding"/>
    <property type="evidence" value="ECO:0007669"/>
    <property type="project" value="UniProtKB-KW"/>
</dbReference>
<dbReference type="GO" id="GO:0004674">
    <property type="term" value="F:protein serine/threonine kinase activity"/>
    <property type="evidence" value="ECO:0007669"/>
    <property type="project" value="TreeGrafter"/>
</dbReference>
<dbReference type="PANTHER" id="PTHR27005:SF363">
    <property type="entry name" value="OS07G0494300 PROTEIN"/>
    <property type="match status" value="1"/>
</dbReference>
<feature type="domain" description="Protein kinase" evidence="3">
    <location>
        <begin position="1"/>
        <end position="287"/>
    </location>
</feature>
<dbReference type="EMBL" id="RWGY01000011">
    <property type="protein sequence ID" value="TVU32375.1"/>
    <property type="molecule type" value="Genomic_DNA"/>
</dbReference>
<gene>
    <name evidence="4" type="ORF">EJB05_24104</name>
</gene>
<dbReference type="OrthoDB" id="10045365at2759"/>
<accession>A0A5J9V8U1</accession>
<dbReference type="PANTHER" id="PTHR27005">
    <property type="entry name" value="WALL-ASSOCIATED RECEPTOR KINASE-LIKE 21"/>
    <property type="match status" value="1"/>
</dbReference>